<organism evidence="1 2">
    <name type="scientific">Aspergillus tanneri</name>
    <dbReference type="NCBI Taxonomy" id="1220188"/>
    <lineage>
        <taxon>Eukaryota</taxon>
        <taxon>Fungi</taxon>
        <taxon>Dikarya</taxon>
        <taxon>Ascomycota</taxon>
        <taxon>Pezizomycotina</taxon>
        <taxon>Eurotiomycetes</taxon>
        <taxon>Eurotiomycetidae</taxon>
        <taxon>Eurotiales</taxon>
        <taxon>Aspergillaceae</taxon>
        <taxon>Aspergillus</taxon>
        <taxon>Aspergillus subgen. Circumdati</taxon>
    </lineage>
</organism>
<evidence type="ECO:0000313" key="2">
    <source>
        <dbReference type="Proteomes" id="UP000308092"/>
    </source>
</evidence>
<reference evidence="1 2" key="1">
    <citation type="submission" date="2019-03" db="EMBL/GenBank/DDBJ databases">
        <title>The genome sequence of a newly discovered highly antifungal drug resistant Aspergillus species, Aspergillus tanneri NIH 1004.</title>
        <authorList>
            <person name="Mounaud S."/>
            <person name="Singh I."/>
            <person name="Joardar V."/>
            <person name="Pakala S."/>
            <person name="Pakala S."/>
            <person name="Venepally P."/>
            <person name="Hoover J."/>
            <person name="Nierman W."/>
            <person name="Chung J."/>
            <person name="Losada L."/>
        </authorList>
    </citation>
    <scope>NUCLEOTIDE SEQUENCE [LARGE SCALE GENOMIC DNA]</scope>
    <source>
        <strain evidence="1 2">NIH1004</strain>
    </source>
</reference>
<accession>A0A4S3JX68</accession>
<evidence type="ECO:0000313" key="1">
    <source>
        <dbReference type="EMBL" id="THC99963.1"/>
    </source>
</evidence>
<comment type="caution">
    <text evidence="1">The sequence shown here is derived from an EMBL/GenBank/DDBJ whole genome shotgun (WGS) entry which is preliminary data.</text>
</comment>
<dbReference type="VEuPathDB" id="FungiDB:EYZ11_000542"/>
<dbReference type="Proteomes" id="UP000308092">
    <property type="component" value="Unassembled WGS sequence"/>
</dbReference>
<sequence>MASEYSAPQILRL</sequence>
<keyword evidence="2" id="KW-1185">Reference proteome</keyword>
<gene>
    <name evidence="1" type="ORF">EYZ11_000542</name>
</gene>
<name>A0A4S3JX68_9EURO</name>
<proteinExistence type="predicted"/>
<dbReference type="EMBL" id="SOSA01000008">
    <property type="protein sequence ID" value="THC99963.1"/>
    <property type="molecule type" value="Genomic_DNA"/>
</dbReference>
<protein>
    <submittedName>
        <fullName evidence="1">Uncharacterized protein</fullName>
    </submittedName>
</protein>